<keyword evidence="2" id="KW-1185">Reference proteome</keyword>
<reference evidence="1 2" key="1">
    <citation type="submission" date="2016-04" db="EMBL/GenBank/DDBJ databases">
        <title>Genome sequence of Methanobrevibacter cuticularis DSM 11139.</title>
        <authorList>
            <person name="Poehlein A."/>
            <person name="Seedorf H."/>
            <person name="Daniel R."/>
        </authorList>
    </citation>
    <scope>NUCLEOTIDE SEQUENCE [LARGE SCALE GENOMIC DNA]</scope>
    <source>
        <strain evidence="1 2">DSM 11139</strain>
    </source>
</reference>
<dbReference type="Proteomes" id="UP000077275">
    <property type="component" value="Unassembled WGS sequence"/>
</dbReference>
<accession>A0A166CKQ0</accession>
<name>A0A166CKQ0_9EURY</name>
<evidence type="ECO:0000313" key="2">
    <source>
        <dbReference type="Proteomes" id="UP000077275"/>
    </source>
</evidence>
<comment type="caution">
    <text evidence="1">The sequence shown here is derived from an EMBL/GenBank/DDBJ whole genome shotgun (WGS) entry which is preliminary data.</text>
</comment>
<gene>
    <name evidence="1" type="ORF">MBCUT_20020</name>
</gene>
<sequence length="36" mass="4120">MFVGDLCEENKASIEDDSTYIKHVSFIYSQLNIVPL</sequence>
<evidence type="ECO:0000313" key="1">
    <source>
        <dbReference type="EMBL" id="KZX14612.1"/>
    </source>
</evidence>
<protein>
    <submittedName>
        <fullName evidence="1">Uncharacterized protein</fullName>
    </submittedName>
</protein>
<proteinExistence type="predicted"/>
<dbReference type="STRING" id="47311.MBCUT_20020"/>
<dbReference type="AlphaFoldDB" id="A0A166CKQ0"/>
<dbReference type="EMBL" id="LWMW01000158">
    <property type="protein sequence ID" value="KZX14612.1"/>
    <property type="molecule type" value="Genomic_DNA"/>
</dbReference>
<organism evidence="1 2">
    <name type="scientific">Methanobrevibacter cuticularis</name>
    <dbReference type="NCBI Taxonomy" id="47311"/>
    <lineage>
        <taxon>Archaea</taxon>
        <taxon>Methanobacteriati</taxon>
        <taxon>Methanobacteriota</taxon>
        <taxon>Methanomada group</taxon>
        <taxon>Methanobacteria</taxon>
        <taxon>Methanobacteriales</taxon>
        <taxon>Methanobacteriaceae</taxon>
        <taxon>Methanobrevibacter</taxon>
    </lineage>
</organism>